<dbReference type="Pfam" id="PF10065">
    <property type="entry name" value="DUF2303"/>
    <property type="match status" value="1"/>
</dbReference>
<proteinExistence type="predicted"/>
<dbReference type="RefSeq" id="WP_159661010.1">
    <property type="nucleotide sequence ID" value="NZ_AQPF01000023.1"/>
</dbReference>
<sequence>MEKETIVHIADDAAIQTINKQLIDLDRCVMAVPESAKIVDLEPYFDLRRRFRGTFKTESITAFANYCHDNVREDVAAGCYVDSERMQAQAVMDLGNPHVAHHGDHSAVLSLKKTAAYSALLALNESTLSQKALAEWMEDWLPHLAARRDLETTLPITQAIANIRHVTIKATSQRDSVESNYSSTRSGLEQIDADSEQRPLPAFLEFTCIPYHELEERTFMVRVGLLTGNDNPAFRLRIIQLEQQQEDMADEFAGILKGAIDGSVPVTIGTLNLK</sequence>
<evidence type="ECO:0008006" key="3">
    <source>
        <dbReference type="Google" id="ProtNLM"/>
    </source>
</evidence>
<gene>
    <name evidence="1" type="ORF">A6D6_02661</name>
</gene>
<protein>
    <recommendedName>
        <fullName evidence="3">DUF2303 family protein</fullName>
    </recommendedName>
</protein>
<dbReference type="InterPro" id="IPR019276">
    <property type="entry name" value="DUF2303"/>
</dbReference>
<dbReference type="EMBL" id="AQPF01000023">
    <property type="protein sequence ID" value="KAF0804897.1"/>
    <property type="molecule type" value="Genomic_DNA"/>
</dbReference>
<comment type="caution">
    <text evidence="1">The sequence shown here is derived from an EMBL/GenBank/DDBJ whole genome shotgun (WGS) entry which is preliminary data.</text>
</comment>
<evidence type="ECO:0000313" key="2">
    <source>
        <dbReference type="Proteomes" id="UP000771797"/>
    </source>
</evidence>
<keyword evidence="2" id="KW-1185">Reference proteome</keyword>
<evidence type="ECO:0000313" key="1">
    <source>
        <dbReference type="EMBL" id="KAF0804897.1"/>
    </source>
</evidence>
<name>A0ABQ6Y6Y7_9GAMM</name>
<accession>A0ABQ6Y6Y7</accession>
<dbReference type="Proteomes" id="UP000771797">
    <property type="component" value="Unassembled WGS sequence"/>
</dbReference>
<organism evidence="1 2">
    <name type="scientific">Alcanivorax xiamenensis</name>
    <dbReference type="NCBI Taxonomy" id="1177156"/>
    <lineage>
        <taxon>Bacteria</taxon>
        <taxon>Pseudomonadati</taxon>
        <taxon>Pseudomonadota</taxon>
        <taxon>Gammaproteobacteria</taxon>
        <taxon>Oceanospirillales</taxon>
        <taxon>Alcanivoracaceae</taxon>
        <taxon>Alcanivorax</taxon>
    </lineage>
</organism>
<reference evidence="1 2" key="1">
    <citation type="submission" date="2012-09" db="EMBL/GenBank/DDBJ databases">
        <title>Genome Sequence of alkane-degrading Bacterium Alcanivorax sp. 6-D-6.</title>
        <authorList>
            <person name="Lai Q."/>
            <person name="Shao Z."/>
        </authorList>
    </citation>
    <scope>NUCLEOTIDE SEQUENCE [LARGE SCALE GENOMIC DNA]</scope>
    <source>
        <strain evidence="1 2">6-D-6</strain>
    </source>
</reference>